<comment type="caution">
    <text evidence="1">The sequence shown here is derived from an EMBL/GenBank/DDBJ whole genome shotgun (WGS) entry which is preliminary data.</text>
</comment>
<feature type="non-terminal residue" evidence="1">
    <location>
        <position position="1"/>
    </location>
</feature>
<organism evidence="1">
    <name type="scientific">marine sediment metagenome</name>
    <dbReference type="NCBI Taxonomy" id="412755"/>
    <lineage>
        <taxon>unclassified sequences</taxon>
        <taxon>metagenomes</taxon>
        <taxon>ecological metagenomes</taxon>
    </lineage>
</organism>
<accession>A0A0F9FPV0</accession>
<evidence type="ECO:0000313" key="1">
    <source>
        <dbReference type="EMBL" id="KKL88554.1"/>
    </source>
</evidence>
<sequence length="359" mass="39909">RLLARPKAHVIQVSDKTLAPSTLKDEEHKKQRDDIVRIIKREVERARKRDVLVVAPKSVLHKLYEDNGETFNDKSSQPQMLHGATVRWFGPRLLGINTYSDFATIILVGRLQLPVVALEDQLRALFGDSDMPLSFTDGGRLKALKTSLLRADDTRVDVKVQSHPDPRGAALLRQSREAQSEQAIARLRLLGANTPKRVLVLSNVPLPGLPVNEWLKFDAVVQDKSDVQVSKKYQSLERAIDGANGPVLRGIRLSASGLNKDAKDVFPSVGSAKEFRKKLPLKVILEWVESIAADRGLPATSMLLSKSRRGGHETHAVVFTTAKGARHLSQHLWPEFGKHIVSEEFGLLKNEETAVLEPI</sequence>
<reference evidence="1" key="1">
    <citation type="journal article" date="2015" name="Nature">
        <title>Complex archaea that bridge the gap between prokaryotes and eukaryotes.</title>
        <authorList>
            <person name="Spang A."/>
            <person name="Saw J.H."/>
            <person name="Jorgensen S.L."/>
            <person name="Zaremba-Niedzwiedzka K."/>
            <person name="Martijn J."/>
            <person name="Lind A.E."/>
            <person name="van Eijk R."/>
            <person name="Schleper C."/>
            <person name="Guy L."/>
            <person name="Ettema T.J."/>
        </authorList>
    </citation>
    <scope>NUCLEOTIDE SEQUENCE</scope>
</reference>
<dbReference type="EMBL" id="LAZR01020533">
    <property type="protein sequence ID" value="KKL88554.1"/>
    <property type="molecule type" value="Genomic_DNA"/>
</dbReference>
<dbReference type="AlphaFoldDB" id="A0A0F9FPV0"/>
<proteinExistence type="predicted"/>
<protein>
    <submittedName>
        <fullName evidence="1">Uncharacterized protein</fullName>
    </submittedName>
</protein>
<gene>
    <name evidence="1" type="ORF">LCGC14_1923520</name>
</gene>
<name>A0A0F9FPV0_9ZZZZ</name>